<keyword evidence="1" id="KW-1133">Transmembrane helix</keyword>
<dbReference type="SUPFAM" id="SSF54427">
    <property type="entry name" value="NTF2-like"/>
    <property type="match status" value="1"/>
</dbReference>
<feature type="domain" description="Zinc-ribbon" evidence="2">
    <location>
        <begin position="2"/>
        <end position="23"/>
    </location>
</feature>
<dbReference type="EMBL" id="CAKMMF010000027">
    <property type="protein sequence ID" value="CAH1216869.1"/>
    <property type="molecule type" value="Genomic_DNA"/>
</dbReference>
<dbReference type="Proteomes" id="UP000838686">
    <property type="component" value="Unassembled WGS sequence"/>
</dbReference>
<evidence type="ECO:0000256" key="1">
    <source>
        <dbReference type="SAM" id="Phobius"/>
    </source>
</evidence>
<evidence type="ECO:0000313" key="4">
    <source>
        <dbReference type="Proteomes" id="UP000838686"/>
    </source>
</evidence>
<feature type="transmembrane region" description="Helical" evidence="1">
    <location>
        <begin position="86"/>
        <end position="104"/>
    </location>
</feature>
<keyword evidence="1" id="KW-0472">Membrane</keyword>
<dbReference type="InterPro" id="IPR032710">
    <property type="entry name" value="NTF2-like_dom_sf"/>
</dbReference>
<dbReference type="Gene3D" id="3.10.450.50">
    <property type="match status" value="1"/>
</dbReference>
<dbReference type="Pfam" id="PF13240">
    <property type="entry name" value="Zn_Ribbon_1"/>
    <property type="match status" value="1"/>
</dbReference>
<reference evidence="3" key="1">
    <citation type="submission" date="2022-01" db="EMBL/GenBank/DDBJ databases">
        <authorList>
            <person name="Criscuolo A."/>
        </authorList>
    </citation>
    <scope>NUCLEOTIDE SEQUENCE</scope>
    <source>
        <strain evidence="3">CIP111893</strain>
    </source>
</reference>
<accession>A0ABM9CM91</accession>
<dbReference type="InterPro" id="IPR026870">
    <property type="entry name" value="Zinc_ribbon_dom"/>
</dbReference>
<organism evidence="3 4">
    <name type="scientific">Paenibacillus plantiphilus</name>
    <dbReference type="NCBI Taxonomy" id="2905650"/>
    <lineage>
        <taxon>Bacteria</taxon>
        <taxon>Bacillati</taxon>
        <taxon>Bacillota</taxon>
        <taxon>Bacilli</taxon>
        <taxon>Bacillales</taxon>
        <taxon>Paenibacillaceae</taxon>
        <taxon>Paenibacillus</taxon>
    </lineage>
</organism>
<keyword evidence="1" id="KW-0812">Transmembrane</keyword>
<evidence type="ECO:0000259" key="2">
    <source>
        <dbReference type="Pfam" id="PF13240"/>
    </source>
</evidence>
<proteinExistence type="predicted"/>
<protein>
    <recommendedName>
        <fullName evidence="2">Zinc-ribbon domain-containing protein</fullName>
    </recommendedName>
</protein>
<name>A0ABM9CM91_9BACL</name>
<comment type="caution">
    <text evidence="3">The sequence shown here is derived from an EMBL/GenBank/DDBJ whole genome shotgun (WGS) entry which is preliminary data.</text>
</comment>
<evidence type="ECO:0000313" key="3">
    <source>
        <dbReference type="EMBL" id="CAH1216869.1"/>
    </source>
</evidence>
<gene>
    <name evidence="3" type="ORF">PAECIP111893_04193</name>
</gene>
<keyword evidence="4" id="KW-1185">Reference proteome</keyword>
<sequence length="217" mass="23481">MYCGKCGNKLEEHVAYCSNCGSAVIQQSTPMQAPASIPSPVSAPVPGPISVPVPTPVPGPISAPVPTPVPGPGPVPIRSGSDNKKLIIIAVIAIVVIFGAYKLFSGGGSQSDPGSAVEGFIEAANDQDIDEMMKYFLPNPDLTGRELQRAKIELERNVYDFEAKKYKILHVEEYGNQAVVEYMIGIERDGELVTRDDEFELVRIDGKWYIDGDIFDL</sequence>
<dbReference type="RefSeq" id="WP_236344554.1">
    <property type="nucleotide sequence ID" value="NZ_CAKMMF010000027.1"/>
</dbReference>